<dbReference type="PROSITE" id="PS50088">
    <property type="entry name" value="ANK_REPEAT"/>
    <property type="match status" value="3"/>
</dbReference>
<evidence type="ECO:0000256" key="9">
    <source>
        <dbReference type="PROSITE-ProRule" id="PRU00182"/>
    </source>
</evidence>
<dbReference type="Pfam" id="PF12796">
    <property type="entry name" value="Ank_2"/>
    <property type="match status" value="1"/>
</dbReference>
<dbReference type="GO" id="GO:0044231">
    <property type="term" value="C:host cell presynaptic membrane"/>
    <property type="evidence" value="ECO:0007669"/>
    <property type="project" value="UniProtKB-KW"/>
</dbReference>
<dbReference type="PROSITE" id="PS50297">
    <property type="entry name" value="ANK_REP_REGION"/>
    <property type="match status" value="3"/>
</dbReference>
<keyword evidence="5" id="KW-0638">Presynaptic neurotoxin</keyword>
<dbReference type="GO" id="GO:0000976">
    <property type="term" value="F:transcription cis-regulatory region binding"/>
    <property type="evidence" value="ECO:0007669"/>
    <property type="project" value="TreeGrafter"/>
</dbReference>
<evidence type="ECO:0000256" key="4">
    <source>
        <dbReference type="ARBA" id="ARBA00022737"/>
    </source>
</evidence>
<evidence type="ECO:0000256" key="8">
    <source>
        <dbReference type="PROSITE-ProRule" id="PRU00023"/>
    </source>
</evidence>
<evidence type="ECO:0000313" key="13">
    <source>
        <dbReference type="Proteomes" id="UP000070412"/>
    </source>
</evidence>
<dbReference type="PANTHER" id="PTHR24193:SF121">
    <property type="entry name" value="ADA2A-CONTAINING COMPLEX COMPONENT 3, ISOFORM D"/>
    <property type="match status" value="1"/>
</dbReference>
<dbReference type="GO" id="GO:0044218">
    <property type="term" value="C:other organism cell membrane"/>
    <property type="evidence" value="ECO:0007669"/>
    <property type="project" value="UniProtKB-KW"/>
</dbReference>
<dbReference type="InterPro" id="IPR050663">
    <property type="entry name" value="Ankyrin-SOCS_Box"/>
</dbReference>
<proteinExistence type="predicted"/>
<protein>
    <submittedName>
        <fullName evidence="11">GA-binding protein subunit beta-1</fullName>
    </submittedName>
</protein>
<gene>
    <name evidence="11" type="ORF">SSS_8568</name>
</gene>
<keyword evidence="2" id="KW-0268">Exocytosis</keyword>
<keyword evidence="4" id="KW-0677">Repeat</keyword>
<feature type="repeat" description="ANK" evidence="8">
    <location>
        <begin position="61"/>
        <end position="93"/>
    </location>
</feature>
<keyword evidence="3" id="KW-1052">Target cell membrane</keyword>
<dbReference type="GO" id="GO:0003723">
    <property type="term" value="F:RNA binding"/>
    <property type="evidence" value="ECO:0007669"/>
    <property type="project" value="UniProtKB-KW"/>
</dbReference>
<reference evidence="12" key="3">
    <citation type="submission" date="2022-06" db="UniProtKB">
        <authorList>
            <consortium name="EnsemblMetazoa"/>
        </authorList>
    </citation>
    <scope>IDENTIFICATION</scope>
</reference>
<name>A0A834R8C3_SARSC</name>
<keyword evidence="5" id="KW-0528">Neurotoxin</keyword>
<dbReference type="EnsemblMetazoa" id="SSS_8568s_mrna">
    <property type="protein sequence ID" value="KAF7491584.1"/>
    <property type="gene ID" value="SSS_8568"/>
</dbReference>
<keyword evidence="5" id="KW-0800">Toxin</keyword>
<reference evidence="11" key="2">
    <citation type="submission" date="2020-01" db="EMBL/GenBank/DDBJ databases">
        <authorList>
            <person name="Korhonen P.K.K."/>
            <person name="Guangxu M.G."/>
            <person name="Wang T.W."/>
            <person name="Stroehlein A.J.S."/>
            <person name="Young N.D."/>
            <person name="Ang C.-S.A."/>
            <person name="Fernando D.W.F."/>
            <person name="Lu H.L."/>
            <person name="Taylor S.T."/>
            <person name="Ehtesham M.E.M."/>
            <person name="Najaraj S.H.N."/>
            <person name="Harsha G.H.G."/>
            <person name="Madugundu A.M."/>
            <person name="Renuse S.R."/>
            <person name="Holt D.H."/>
            <person name="Pandey A.P."/>
            <person name="Papenfuss A.P."/>
            <person name="Gasser R.B.G."/>
            <person name="Fischer K.F."/>
        </authorList>
    </citation>
    <scope>NUCLEOTIDE SEQUENCE</scope>
    <source>
        <strain evidence="11">SSS_KF_BRIS2020</strain>
    </source>
</reference>
<keyword evidence="10" id="KW-0175">Coiled coil</keyword>
<keyword evidence="13" id="KW-1185">Reference proteome</keyword>
<evidence type="ECO:0000256" key="6">
    <source>
        <dbReference type="ARBA" id="ARBA00023043"/>
    </source>
</evidence>
<dbReference type="OrthoDB" id="341259at2759"/>
<feature type="repeat" description="ANK" evidence="8">
    <location>
        <begin position="127"/>
        <end position="159"/>
    </location>
</feature>
<sequence length="412" mass="46366">MDYSETLEAAASIQLRTHPTHNTSLNYTDLGKKLLEAARNGDADEVNELLTTGAPYTSDWLGSSPLHYAAQYGHPETIEVLLKSGIAKDSRNKMDRTALHVATTEGHIECVRFLLLGGCDVDAKDMIRMTPLHWAIQRGHTQIIELLLEHGADVKVMSKFDETPIDVAYRCGRENYVPLLQKYRTKAKPKIEQPEVSTPNKIMRNNKNRKSNSIKNSDKVCKQEFNENDVVPFNHGIKNSTNDNLSNGQTVQMKQIIKENDKIYINPLKNNIANNSNPPNQNVSKILTINPQTSNLVLLSSGTKNNSTTNGPIKVISKKAFITDIKNSKTIPVLTTKQGSPAQFNLKLLNRSSNATDIQQIKIEDIKKLQDEASKLRTDLEEYKNLIVAKDLEIEKLKKRIDELEQTKEEKQ</sequence>
<evidence type="ECO:0000313" key="12">
    <source>
        <dbReference type="EnsemblMetazoa" id="KAF7491584.1"/>
    </source>
</evidence>
<evidence type="ECO:0000256" key="2">
    <source>
        <dbReference type="ARBA" id="ARBA00022483"/>
    </source>
</evidence>
<keyword evidence="7" id="KW-0472">Membrane</keyword>
<organism evidence="11">
    <name type="scientific">Sarcoptes scabiei</name>
    <name type="common">Itch mite</name>
    <name type="synonym">Acarus scabiei</name>
    <dbReference type="NCBI Taxonomy" id="52283"/>
    <lineage>
        <taxon>Eukaryota</taxon>
        <taxon>Metazoa</taxon>
        <taxon>Ecdysozoa</taxon>
        <taxon>Arthropoda</taxon>
        <taxon>Chelicerata</taxon>
        <taxon>Arachnida</taxon>
        <taxon>Acari</taxon>
        <taxon>Acariformes</taxon>
        <taxon>Sarcoptiformes</taxon>
        <taxon>Astigmata</taxon>
        <taxon>Psoroptidia</taxon>
        <taxon>Sarcoptoidea</taxon>
        <taxon>Sarcoptidae</taxon>
        <taxon>Sarcoptinae</taxon>
        <taxon>Sarcoptes</taxon>
    </lineage>
</organism>
<dbReference type="AlphaFoldDB" id="A0A834R8C3"/>
<evidence type="ECO:0000256" key="3">
    <source>
        <dbReference type="ARBA" id="ARBA00022537"/>
    </source>
</evidence>
<dbReference type="GO" id="GO:0005634">
    <property type="term" value="C:nucleus"/>
    <property type="evidence" value="ECO:0007669"/>
    <property type="project" value="TreeGrafter"/>
</dbReference>
<feature type="repeat" description="ANK" evidence="8">
    <location>
        <begin position="94"/>
        <end position="126"/>
    </location>
</feature>
<dbReference type="PRINTS" id="PR01415">
    <property type="entry name" value="ANKYRIN"/>
</dbReference>
<dbReference type="InterPro" id="IPR036770">
    <property type="entry name" value="Ankyrin_rpt-contain_sf"/>
</dbReference>
<dbReference type="GO" id="GO:0045944">
    <property type="term" value="P:positive regulation of transcription by RNA polymerase II"/>
    <property type="evidence" value="ECO:0007669"/>
    <property type="project" value="TreeGrafter"/>
</dbReference>
<dbReference type="Pfam" id="PF00023">
    <property type="entry name" value="Ank"/>
    <property type="match status" value="1"/>
</dbReference>
<accession>A0A834R8C3</accession>
<dbReference type="InterPro" id="IPR002110">
    <property type="entry name" value="Ankyrin_rpt"/>
</dbReference>
<reference evidence="13" key="1">
    <citation type="journal article" date="2020" name="PLoS Negl. Trop. Dis.">
        <title>High-quality nuclear genome for Sarcoptes scabiei-A critical resource for a neglected parasite.</title>
        <authorList>
            <person name="Korhonen P.K."/>
            <person name="Gasser R.B."/>
            <person name="Ma G."/>
            <person name="Wang T."/>
            <person name="Stroehlein A.J."/>
            <person name="Young N.D."/>
            <person name="Ang C.S."/>
            <person name="Fernando D.D."/>
            <person name="Lu H.C."/>
            <person name="Taylor S."/>
            <person name="Reynolds S.L."/>
            <person name="Mofiz E."/>
            <person name="Najaraj S.H."/>
            <person name="Gowda H."/>
            <person name="Madugundu A."/>
            <person name="Renuse S."/>
            <person name="Holt D."/>
            <person name="Pandey A."/>
            <person name="Papenfuss A.T."/>
            <person name="Fischer K."/>
        </authorList>
    </citation>
    <scope>NUCLEOTIDE SEQUENCE [LARGE SCALE GENOMIC DNA]</scope>
</reference>
<keyword evidence="6 8" id="KW-0040">ANK repeat</keyword>
<evidence type="ECO:0000256" key="1">
    <source>
        <dbReference type="ARBA" id="ARBA00004175"/>
    </source>
</evidence>
<keyword evidence="9" id="KW-0694">RNA-binding</keyword>
<dbReference type="GO" id="GO:0006887">
    <property type="term" value="P:exocytosis"/>
    <property type="evidence" value="ECO:0007669"/>
    <property type="project" value="UniProtKB-KW"/>
</dbReference>
<dbReference type="SUPFAM" id="SSF48403">
    <property type="entry name" value="Ankyrin repeat"/>
    <property type="match status" value="1"/>
</dbReference>
<evidence type="ECO:0000256" key="5">
    <source>
        <dbReference type="ARBA" id="ARBA00023028"/>
    </source>
</evidence>
<dbReference type="EMBL" id="WVUK01000059">
    <property type="protein sequence ID" value="KAF7491584.1"/>
    <property type="molecule type" value="Genomic_DNA"/>
</dbReference>
<evidence type="ECO:0000256" key="10">
    <source>
        <dbReference type="SAM" id="Coils"/>
    </source>
</evidence>
<comment type="subcellular location">
    <subcellularLocation>
        <location evidence="1">Target cell membrane</location>
    </subcellularLocation>
</comment>
<evidence type="ECO:0000256" key="7">
    <source>
        <dbReference type="ARBA" id="ARBA00023298"/>
    </source>
</evidence>
<keyword evidence="7" id="KW-1053">Target membrane</keyword>
<dbReference type="SMART" id="SM00248">
    <property type="entry name" value="ANK"/>
    <property type="match status" value="4"/>
</dbReference>
<dbReference type="PROSITE" id="PS50889">
    <property type="entry name" value="S4"/>
    <property type="match status" value="1"/>
</dbReference>
<dbReference type="Proteomes" id="UP000070412">
    <property type="component" value="Unassembled WGS sequence"/>
</dbReference>
<dbReference type="Gene3D" id="1.25.40.20">
    <property type="entry name" value="Ankyrin repeat-containing domain"/>
    <property type="match status" value="1"/>
</dbReference>
<evidence type="ECO:0000313" key="11">
    <source>
        <dbReference type="EMBL" id="KAF7491584.1"/>
    </source>
</evidence>
<feature type="coiled-coil region" evidence="10">
    <location>
        <begin position="366"/>
        <end position="407"/>
    </location>
</feature>
<dbReference type="PANTHER" id="PTHR24193">
    <property type="entry name" value="ANKYRIN REPEAT PROTEIN"/>
    <property type="match status" value="1"/>
</dbReference>